<dbReference type="AlphaFoldDB" id="A0A3B1A1P8"/>
<dbReference type="CDD" id="cd02042">
    <property type="entry name" value="ParAB_family"/>
    <property type="match status" value="1"/>
</dbReference>
<dbReference type="InterPro" id="IPR050678">
    <property type="entry name" value="DNA_Partitioning_ATPase"/>
</dbReference>
<dbReference type="PIRSF" id="PIRSF009320">
    <property type="entry name" value="Nuc_binding_HP_1000"/>
    <property type="match status" value="1"/>
</dbReference>
<dbReference type="Pfam" id="PF01656">
    <property type="entry name" value="CbiA"/>
    <property type="match status" value="1"/>
</dbReference>
<evidence type="ECO:0000313" key="2">
    <source>
        <dbReference type="EMBL" id="VAW95490.1"/>
    </source>
</evidence>
<dbReference type="PANTHER" id="PTHR13696">
    <property type="entry name" value="P-LOOP CONTAINING NUCLEOSIDE TRIPHOSPHATE HYDROLASE"/>
    <property type="match status" value="1"/>
</dbReference>
<name>A0A3B1A1P8_9ZZZZ</name>
<dbReference type="SUPFAM" id="SSF52540">
    <property type="entry name" value="P-loop containing nucleoside triphosphate hydrolases"/>
    <property type="match status" value="1"/>
</dbReference>
<proteinExistence type="predicted"/>
<dbReference type="Gene3D" id="3.40.50.300">
    <property type="entry name" value="P-loop containing nucleotide triphosphate hydrolases"/>
    <property type="match status" value="1"/>
</dbReference>
<accession>A0A3B1A1P8</accession>
<dbReference type="InterPro" id="IPR027417">
    <property type="entry name" value="P-loop_NTPase"/>
</dbReference>
<dbReference type="EMBL" id="UOFR01000034">
    <property type="protein sequence ID" value="VAW95490.1"/>
    <property type="molecule type" value="Genomic_DNA"/>
</dbReference>
<protein>
    <submittedName>
        <fullName evidence="2">ParA-like protein</fullName>
    </submittedName>
</protein>
<dbReference type="InterPro" id="IPR002586">
    <property type="entry name" value="CobQ/CobB/MinD/ParA_Nub-bd_dom"/>
</dbReference>
<evidence type="ECO:0000259" key="1">
    <source>
        <dbReference type="Pfam" id="PF01656"/>
    </source>
</evidence>
<gene>
    <name evidence="2" type="ORF">MNBD_GAMMA21-1462</name>
</gene>
<organism evidence="2">
    <name type="scientific">hydrothermal vent metagenome</name>
    <dbReference type="NCBI Taxonomy" id="652676"/>
    <lineage>
        <taxon>unclassified sequences</taxon>
        <taxon>metagenomes</taxon>
        <taxon>ecological metagenomes</taxon>
    </lineage>
</organism>
<sequence length="230" mass="25943">MQRILVLNSKGGCGKTTIATNLASCYASEGLTTALVDHDPQGSSMRWLNLRPKEKQEVYGVPAYSRQRAGVTMSWHRRVLPGSDKVIIDAPAGVMGQQLQELVRQVDIILVPVLPSPIDIHAATRFIEELLLVGKVRSFGVQVAVIANRAKKNTLVYQSLERFLTTLKLPFIATLRDTQNYVRASARGIGIFEMWDQRVQQDKIQWEPLVEWIDKIEPRKKHQSMLNSLN</sequence>
<feature type="domain" description="CobQ/CobB/MinD/ParA nucleotide binding" evidence="1">
    <location>
        <begin position="4"/>
        <end position="189"/>
    </location>
</feature>
<dbReference type="PANTHER" id="PTHR13696:SF96">
    <property type="entry name" value="COBQ_COBB_MIND_PARA NUCLEOTIDE BINDING DOMAIN-CONTAINING PROTEIN"/>
    <property type="match status" value="1"/>
</dbReference>
<reference evidence="2" key="1">
    <citation type="submission" date="2018-06" db="EMBL/GenBank/DDBJ databases">
        <authorList>
            <person name="Zhirakovskaya E."/>
        </authorList>
    </citation>
    <scope>NUCLEOTIDE SEQUENCE</scope>
</reference>